<dbReference type="EMBL" id="AP022587">
    <property type="protein sequence ID" value="BBY25538.1"/>
    <property type="molecule type" value="Genomic_DNA"/>
</dbReference>
<dbReference type="Gene3D" id="1.10.10.10">
    <property type="entry name" value="Winged helix-like DNA-binding domain superfamily/Winged helix DNA-binding domain"/>
    <property type="match status" value="1"/>
</dbReference>
<dbReference type="PANTHER" id="PTHR30126">
    <property type="entry name" value="HTH-TYPE TRANSCRIPTIONAL REGULATOR"/>
    <property type="match status" value="1"/>
</dbReference>
<keyword evidence="2" id="KW-0805">Transcription regulation</keyword>
<keyword evidence="7" id="KW-1185">Reference proteome</keyword>
<gene>
    <name evidence="6" type="ORF">MSTO_57430</name>
</gene>
<sequence>MDSQCAFVIGLIMVLSPRMPELSAFEVFLAVAKTGSLGAAARELGLTQQAVSARISSIESQTGVRLAIRSVRGTDLTSAGVVVAEWAQRLIDVAYHVDAGLASLRTESRQKIKVVASLTIAEQLMPRWLVLMHAEASRRGQSPPEVILTATNSEHAISEVRNGTADLGFIESPGVPKALRSRVVAQDELVVIVSPDHKWARRSRILSARELCDTPLVAREPGSGTRDWLTGALREVLGDGVEQAIPMLELSSAAAVRGAVVAGAGPAVMSRLAVADDLAVGRLRAVEVPELRLRRQLRAIWIGGRTPPAGAIRDLLNHISTNAV</sequence>
<dbReference type="Pfam" id="PF03466">
    <property type="entry name" value="LysR_substrate"/>
    <property type="match status" value="1"/>
</dbReference>
<dbReference type="GO" id="GO:0000976">
    <property type="term" value="F:transcription cis-regulatory region binding"/>
    <property type="evidence" value="ECO:0007669"/>
    <property type="project" value="TreeGrafter"/>
</dbReference>
<dbReference type="PANTHER" id="PTHR30126:SF39">
    <property type="entry name" value="HTH-TYPE TRANSCRIPTIONAL REGULATOR CYSL"/>
    <property type="match status" value="1"/>
</dbReference>
<reference evidence="6 7" key="1">
    <citation type="journal article" date="2019" name="Emerg. Microbes Infect.">
        <title>Comprehensive subspecies identification of 175 nontuberculous mycobacteria species based on 7547 genomic profiles.</title>
        <authorList>
            <person name="Matsumoto Y."/>
            <person name="Kinjo T."/>
            <person name="Motooka D."/>
            <person name="Nabeya D."/>
            <person name="Jung N."/>
            <person name="Uechi K."/>
            <person name="Horii T."/>
            <person name="Iida T."/>
            <person name="Fujita J."/>
            <person name="Nakamura S."/>
        </authorList>
    </citation>
    <scope>NUCLEOTIDE SEQUENCE [LARGE SCALE GENOMIC DNA]</scope>
    <source>
        <strain evidence="6 7">JCM 17783</strain>
    </source>
</reference>
<dbReference type="InterPro" id="IPR005119">
    <property type="entry name" value="LysR_subst-bd"/>
</dbReference>
<evidence type="ECO:0000259" key="5">
    <source>
        <dbReference type="PROSITE" id="PS50931"/>
    </source>
</evidence>
<dbReference type="Pfam" id="PF00126">
    <property type="entry name" value="HTH_1"/>
    <property type="match status" value="1"/>
</dbReference>
<keyword evidence="4" id="KW-0804">Transcription</keyword>
<proteinExistence type="inferred from homology"/>
<evidence type="ECO:0000256" key="2">
    <source>
        <dbReference type="ARBA" id="ARBA00023015"/>
    </source>
</evidence>
<dbReference type="GO" id="GO:0003700">
    <property type="term" value="F:DNA-binding transcription factor activity"/>
    <property type="evidence" value="ECO:0007669"/>
    <property type="project" value="InterPro"/>
</dbReference>
<accession>A0A7I7QH10</accession>
<evidence type="ECO:0000256" key="3">
    <source>
        <dbReference type="ARBA" id="ARBA00023125"/>
    </source>
</evidence>
<dbReference type="PROSITE" id="PS50931">
    <property type="entry name" value="HTH_LYSR"/>
    <property type="match status" value="1"/>
</dbReference>
<dbReference type="KEGG" id="msto:MSTO_57430"/>
<evidence type="ECO:0000313" key="6">
    <source>
        <dbReference type="EMBL" id="BBY25538.1"/>
    </source>
</evidence>
<evidence type="ECO:0000256" key="1">
    <source>
        <dbReference type="ARBA" id="ARBA00009437"/>
    </source>
</evidence>
<dbReference type="PRINTS" id="PR00039">
    <property type="entry name" value="HTHLYSR"/>
</dbReference>
<dbReference type="SUPFAM" id="SSF53850">
    <property type="entry name" value="Periplasmic binding protein-like II"/>
    <property type="match status" value="1"/>
</dbReference>
<evidence type="ECO:0000256" key="4">
    <source>
        <dbReference type="ARBA" id="ARBA00023163"/>
    </source>
</evidence>
<dbReference type="Proteomes" id="UP000467130">
    <property type="component" value="Chromosome"/>
</dbReference>
<feature type="domain" description="HTH lysR-type" evidence="5">
    <location>
        <begin position="20"/>
        <end position="77"/>
    </location>
</feature>
<name>A0A7I7QH10_9MYCO</name>
<dbReference type="Gene3D" id="3.40.190.10">
    <property type="entry name" value="Periplasmic binding protein-like II"/>
    <property type="match status" value="2"/>
</dbReference>
<dbReference type="SUPFAM" id="SSF46785">
    <property type="entry name" value="Winged helix' DNA-binding domain"/>
    <property type="match status" value="1"/>
</dbReference>
<comment type="similarity">
    <text evidence="1">Belongs to the LysR transcriptional regulatory family.</text>
</comment>
<dbReference type="InterPro" id="IPR036388">
    <property type="entry name" value="WH-like_DNA-bd_sf"/>
</dbReference>
<dbReference type="AlphaFoldDB" id="A0A7I7QH10"/>
<keyword evidence="3" id="KW-0238">DNA-binding</keyword>
<dbReference type="InterPro" id="IPR000847">
    <property type="entry name" value="LysR_HTH_N"/>
</dbReference>
<protein>
    <submittedName>
        <fullName evidence="6">Putative HTH-type transcriptional regulator</fullName>
    </submittedName>
</protein>
<organism evidence="6 7">
    <name type="scientific">Mycobacterium stomatepiae</name>
    <dbReference type="NCBI Taxonomy" id="470076"/>
    <lineage>
        <taxon>Bacteria</taxon>
        <taxon>Bacillati</taxon>
        <taxon>Actinomycetota</taxon>
        <taxon>Actinomycetes</taxon>
        <taxon>Mycobacteriales</taxon>
        <taxon>Mycobacteriaceae</taxon>
        <taxon>Mycobacterium</taxon>
        <taxon>Mycobacterium simiae complex</taxon>
    </lineage>
</organism>
<dbReference type="InterPro" id="IPR036390">
    <property type="entry name" value="WH_DNA-bd_sf"/>
</dbReference>
<evidence type="ECO:0000313" key="7">
    <source>
        <dbReference type="Proteomes" id="UP000467130"/>
    </source>
</evidence>